<dbReference type="Pfam" id="PF14111">
    <property type="entry name" value="DUF4283"/>
    <property type="match status" value="1"/>
</dbReference>
<feature type="region of interest" description="Disordered" evidence="1">
    <location>
        <begin position="40"/>
        <end position="67"/>
    </location>
</feature>
<dbReference type="InterPro" id="IPR040256">
    <property type="entry name" value="At4g02000-like"/>
</dbReference>
<evidence type="ECO:0000313" key="3">
    <source>
        <dbReference type="EMBL" id="KAL0923294.1"/>
    </source>
</evidence>
<evidence type="ECO:0000259" key="2">
    <source>
        <dbReference type="Pfam" id="PF14111"/>
    </source>
</evidence>
<dbReference type="PANTHER" id="PTHR31286:SF180">
    <property type="entry name" value="OS10G0362600 PROTEIN"/>
    <property type="match status" value="1"/>
</dbReference>
<feature type="region of interest" description="Disordered" evidence="1">
    <location>
        <begin position="583"/>
        <end position="622"/>
    </location>
</feature>
<feature type="compositionally biased region" description="Low complexity" evidence="1">
    <location>
        <begin position="600"/>
        <end position="622"/>
    </location>
</feature>
<gene>
    <name evidence="3" type="ORF">M5K25_007345</name>
</gene>
<dbReference type="EMBL" id="JANQDX010000006">
    <property type="protein sequence ID" value="KAL0923294.1"/>
    <property type="molecule type" value="Genomic_DNA"/>
</dbReference>
<dbReference type="Proteomes" id="UP001552299">
    <property type="component" value="Unassembled WGS sequence"/>
</dbReference>
<protein>
    <recommendedName>
        <fullName evidence="2">DUF4283 domain-containing protein</fullName>
    </recommendedName>
</protein>
<feature type="compositionally biased region" description="Basic and acidic residues" evidence="1">
    <location>
        <begin position="86"/>
        <end position="104"/>
    </location>
</feature>
<feature type="domain" description="DUF4283" evidence="2">
    <location>
        <begin position="298"/>
        <end position="381"/>
    </location>
</feature>
<feature type="region of interest" description="Disordered" evidence="1">
    <location>
        <begin position="85"/>
        <end position="138"/>
    </location>
</feature>
<accession>A0ABD0VE51</accession>
<sequence length="622" mass="68498">MAETDSSDQITVASTDVNRDNLQAPPYADEAIVICTLPETPCSSASTSSQTGRTPDPPSCNDSQPFPVRKKRFAVFRRRAKGAKIRCSDSDEEKRDDLLGKERLEDLEDESVNPSSAPDASGGPGDRKDGDGSTESMVSLQQQQLVLLDVVKMMCTKTNERFADTDILDIAAMKGICFPPPSWWKPGGYGAKWEKFCGGDSARVFFPPSRGFASRRHSSSGLAGGFSPLAPMDPGTFSTAFPPLSSSVLAAIPPTTNRNWTSMFDPPEASSSDNIPLSFYPEEPMTIAFYGEKLSKGAEDWNLCLVGYSIGKRPFYEALLGAIRKTWQLKGEFQLLSLSDGFFLLHFSSLEDFDLVWSRGVWFLLGKPFILQKWHPRFRPKRENFDSVPIWIKIHDFPLAYWNSEGISRIASKVGIPLAVDPLTVKRTRLTFVRVCVQVDREAKYPDETPISLDGDEFCLKVQYEWRPTPCDYCKSLTHYSSFCPSNPAACSEQTGIPKPGRGRSTSRKPPSRLLSNNTPSNPQPSVANQTHKQVSSAPNTNTSNPQDFYKGPNPSPHQHIQDSLEVRTLASDIRMEGNTAIVTHHSSEDPTNPIIPNLNSPNDDSASTTSSPPASSSSHAS</sequence>
<dbReference type="AlphaFoldDB" id="A0ABD0VE51"/>
<comment type="caution">
    <text evidence="3">The sequence shown here is derived from an EMBL/GenBank/DDBJ whole genome shotgun (WGS) entry which is preliminary data.</text>
</comment>
<name>A0ABD0VE51_DENTH</name>
<reference evidence="3 4" key="1">
    <citation type="journal article" date="2024" name="Plant Biotechnol. J.">
        <title>Dendrobium thyrsiflorum genome and its molecular insights into genes involved in important horticultural traits.</title>
        <authorList>
            <person name="Chen B."/>
            <person name="Wang J.Y."/>
            <person name="Zheng P.J."/>
            <person name="Li K.L."/>
            <person name="Liang Y.M."/>
            <person name="Chen X.F."/>
            <person name="Zhang C."/>
            <person name="Zhao X."/>
            <person name="He X."/>
            <person name="Zhang G.Q."/>
            <person name="Liu Z.J."/>
            <person name="Xu Q."/>
        </authorList>
    </citation>
    <scope>NUCLEOTIDE SEQUENCE [LARGE SCALE GENOMIC DNA]</scope>
    <source>
        <strain evidence="3">GZMU011</strain>
    </source>
</reference>
<evidence type="ECO:0000313" key="4">
    <source>
        <dbReference type="Proteomes" id="UP001552299"/>
    </source>
</evidence>
<keyword evidence="4" id="KW-1185">Reference proteome</keyword>
<dbReference type="InterPro" id="IPR025558">
    <property type="entry name" value="DUF4283"/>
</dbReference>
<evidence type="ECO:0000256" key="1">
    <source>
        <dbReference type="SAM" id="MobiDB-lite"/>
    </source>
</evidence>
<feature type="region of interest" description="Disordered" evidence="1">
    <location>
        <begin position="1"/>
        <end position="25"/>
    </location>
</feature>
<feature type="compositionally biased region" description="Polar residues" evidence="1">
    <location>
        <begin position="7"/>
        <end position="16"/>
    </location>
</feature>
<proteinExistence type="predicted"/>
<feature type="region of interest" description="Disordered" evidence="1">
    <location>
        <begin position="491"/>
        <end position="560"/>
    </location>
</feature>
<organism evidence="3 4">
    <name type="scientific">Dendrobium thyrsiflorum</name>
    <name type="common">Pinecone-like raceme dendrobium</name>
    <name type="synonym">Orchid</name>
    <dbReference type="NCBI Taxonomy" id="117978"/>
    <lineage>
        <taxon>Eukaryota</taxon>
        <taxon>Viridiplantae</taxon>
        <taxon>Streptophyta</taxon>
        <taxon>Embryophyta</taxon>
        <taxon>Tracheophyta</taxon>
        <taxon>Spermatophyta</taxon>
        <taxon>Magnoliopsida</taxon>
        <taxon>Liliopsida</taxon>
        <taxon>Asparagales</taxon>
        <taxon>Orchidaceae</taxon>
        <taxon>Epidendroideae</taxon>
        <taxon>Malaxideae</taxon>
        <taxon>Dendrobiinae</taxon>
        <taxon>Dendrobium</taxon>
    </lineage>
</organism>
<feature type="compositionally biased region" description="Basic residues" evidence="1">
    <location>
        <begin position="501"/>
        <end position="511"/>
    </location>
</feature>
<dbReference type="PANTHER" id="PTHR31286">
    <property type="entry name" value="GLYCINE-RICH CELL WALL STRUCTURAL PROTEIN 1.8-LIKE"/>
    <property type="match status" value="1"/>
</dbReference>
<feature type="compositionally biased region" description="Polar residues" evidence="1">
    <location>
        <begin position="514"/>
        <end position="547"/>
    </location>
</feature>
<feature type="compositionally biased region" description="Polar residues" evidence="1">
    <location>
        <begin position="41"/>
        <end position="53"/>
    </location>
</feature>